<gene>
    <name evidence="1" type="ORF">DOTSEDRAFT_42607</name>
</gene>
<name>N1PUG6_DOTSN</name>
<keyword evidence="2" id="KW-1185">Reference proteome</keyword>
<dbReference type="HOGENOM" id="CLU_1315384_0_0_1"/>
<dbReference type="AlphaFoldDB" id="N1PUG6"/>
<proteinExistence type="predicted"/>
<organism evidence="1 2">
    <name type="scientific">Dothistroma septosporum (strain NZE10 / CBS 128990)</name>
    <name type="common">Red band needle blight fungus</name>
    <name type="synonym">Mycosphaerella pini</name>
    <dbReference type="NCBI Taxonomy" id="675120"/>
    <lineage>
        <taxon>Eukaryota</taxon>
        <taxon>Fungi</taxon>
        <taxon>Dikarya</taxon>
        <taxon>Ascomycota</taxon>
        <taxon>Pezizomycotina</taxon>
        <taxon>Dothideomycetes</taxon>
        <taxon>Dothideomycetidae</taxon>
        <taxon>Mycosphaerellales</taxon>
        <taxon>Mycosphaerellaceae</taxon>
        <taxon>Dothistroma</taxon>
    </lineage>
</organism>
<reference evidence="2" key="1">
    <citation type="journal article" date="2012" name="PLoS Genet.">
        <title>The genomes of the fungal plant pathogens Cladosporium fulvum and Dothistroma septosporum reveal adaptation to different hosts and lifestyles but also signatures of common ancestry.</title>
        <authorList>
            <person name="de Wit P.J.G.M."/>
            <person name="van der Burgt A."/>
            <person name="Oekmen B."/>
            <person name="Stergiopoulos I."/>
            <person name="Abd-Elsalam K.A."/>
            <person name="Aerts A.L."/>
            <person name="Bahkali A.H."/>
            <person name="Beenen H.G."/>
            <person name="Chettri P."/>
            <person name="Cox M.P."/>
            <person name="Datema E."/>
            <person name="de Vries R.P."/>
            <person name="Dhillon B."/>
            <person name="Ganley A.R."/>
            <person name="Griffiths S.A."/>
            <person name="Guo Y."/>
            <person name="Hamelin R.C."/>
            <person name="Henrissat B."/>
            <person name="Kabir M.S."/>
            <person name="Jashni M.K."/>
            <person name="Kema G."/>
            <person name="Klaubauf S."/>
            <person name="Lapidus A."/>
            <person name="Levasseur A."/>
            <person name="Lindquist E."/>
            <person name="Mehrabi R."/>
            <person name="Ohm R.A."/>
            <person name="Owen T.J."/>
            <person name="Salamov A."/>
            <person name="Schwelm A."/>
            <person name="Schijlen E."/>
            <person name="Sun H."/>
            <person name="van den Burg H.A."/>
            <person name="van Ham R.C.H.J."/>
            <person name="Zhang S."/>
            <person name="Goodwin S.B."/>
            <person name="Grigoriev I.V."/>
            <person name="Collemare J."/>
            <person name="Bradshaw R.E."/>
        </authorList>
    </citation>
    <scope>NUCLEOTIDE SEQUENCE [LARGE SCALE GENOMIC DNA]</scope>
    <source>
        <strain evidence="2">NZE10 / CBS 128990</strain>
    </source>
</reference>
<accession>N1PUG6</accession>
<dbReference type="Proteomes" id="UP000016933">
    <property type="component" value="Unassembled WGS sequence"/>
</dbReference>
<evidence type="ECO:0000313" key="2">
    <source>
        <dbReference type="Proteomes" id="UP000016933"/>
    </source>
</evidence>
<evidence type="ECO:0000313" key="1">
    <source>
        <dbReference type="EMBL" id="EME46005.1"/>
    </source>
</evidence>
<protein>
    <submittedName>
        <fullName evidence="1">Uncharacterized protein</fullName>
    </submittedName>
</protein>
<dbReference type="EMBL" id="KB446537">
    <property type="protein sequence ID" value="EME46005.1"/>
    <property type="molecule type" value="Genomic_DNA"/>
</dbReference>
<reference evidence="1 2" key="2">
    <citation type="journal article" date="2012" name="PLoS Pathog.">
        <title>Diverse lifestyles and strategies of plant pathogenesis encoded in the genomes of eighteen Dothideomycetes fungi.</title>
        <authorList>
            <person name="Ohm R.A."/>
            <person name="Feau N."/>
            <person name="Henrissat B."/>
            <person name="Schoch C.L."/>
            <person name="Horwitz B.A."/>
            <person name="Barry K.W."/>
            <person name="Condon B.J."/>
            <person name="Copeland A.C."/>
            <person name="Dhillon B."/>
            <person name="Glaser F."/>
            <person name="Hesse C.N."/>
            <person name="Kosti I."/>
            <person name="LaButti K."/>
            <person name="Lindquist E.A."/>
            <person name="Lucas S."/>
            <person name="Salamov A.A."/>
            <person name="Bradshaw R.E."/>
            <person name="Ciuffetti L."/>
            <person name="Hamelin R.C."/>
            <person name="Kema G.H.J."/>
            <person name="Lawrence C."/>
            <person name="Scott J.A."/>
            <person name="Spatafora J.W."/>
            <person name="Turgeon B.G."/>
            <person name="de Wit P.J.G.M."/>
            <person name="Zhong S."/>
            <person name="Goodwin S.B."/>
            <person name="Grigoriev I.V."/>
        </authorList>
    </citation>
    <scope>NUCLEOTIDE SEQUENCE [LARGE SCALE GENOMIC DNA]</scope>
    <source>
        <strain evidence="2">NZE10 / CBS 128990</strain>
    </source>
</reference>
<sequence>MIFSFDRGTGDPSPRWTVRWLAQQDARPWSSKERPNLVVVHYSPRKIDAHVHEMFTCHRPIEIRHQCSCGTSATLSPRVLIDVHDEVDGWSCRRCARSVSEGVKIRFIGASRRSCQARHQATDVDISPFCSLQPANEHSYLSPCSRMPRMTVELAKRNNQMLQLKLAAAKLRSFTGACMRMVAPIALSVGRLSPLLSFALAEKYNSRGR</sequence>